<dbReference type="InterPro" id="IPR045584">
    <property type="entry name" value="Pilin-like"/>
</dbReference>
<evidence type="ECO:0000313" key="2">
    <source>
        <dbReference type="EMBL" id="ASU21730.1"/>
    </source>
</evidence>
<evidence type="ECO:0000313" key="3">
    <source>
        <dbReference type="Proteomes" id="UP000215148"/>
    </source>
</evidence>
<keyword evidence="1" id="KW-1133">Transmembrane helix</keyword>
<proteinExistence type="predicted"/>
<feature type="transmembrane region" description="Helical" evidence="1">
    <location>
        <begin position="20"/>
        <end position="41"/>
    </location>
</feature>
<dbReference type="SUPFAM" id="SSF54523">
    <property type="entry name" value="Pili subunits"/>
    <property type="match status" value="1"/>
</dbReference>
<keyword evidence="3" id="KW-1185">Reference proteome</keyword>
<name>A0A223MVW7_9VIBR</name>
<sequence>MMIRNSKCNNHNRRSFGMTLIELLIAVVIIGVLSAIAYPSYTKHVLKGHRTTALADMGRIQLELEHHYDKSYDWSGIISGANCVICESNAERYQFSVASSATNSYTITATAQSTRGQDKDECLTSDKAMTLKSTNESAPSACWK</sequence>
<dbReference type="InterPro" id="IPR031982">
    <property type="entry name" value="PilE-like"/>
</dbReference>
<dbReference type="Pfam" id="PF07963">
    <property type="entry name" value="N_methyl"/>
    <property type="match status" value="1"/>
</dbReference>
<dbReference type="NCBIfam" id="TIGR02532">
    <property type="entry name" value="IV_pilin_GFxxxE"/>
    <property type="match status" value="1"/>
</dbReference>
<dbReference type="GO" id="GO:0043683">
    <property type="term" value="P:type IV pilus assembly"/>
    <property type="evidence" value="ECO:0007669"/>
    <property type="project" value="InterPro"/>
</dbReference>
<dbReference type="KEGG" id="vqi:CCZ37_03585"/>
<dbReference type="Pfam" id="PF16732">
    <property type="entry name" value="ComP_DUS"/>
    <property type="match status" value="1"/>
</dbReference>
<dbReference type="AlphaFoldDB" id="A0A223MVW7"/>
<accession>A0A223MVW7</accession>
<dbReference type="Gene3D" id="3.30.700.10">
    <property type="entry name" value="Glycoprotein, Type 4 Pilin"/>
    <property type="match status" value="1"/>
</dbReference>
<reference evidence="2 3" key="1">
    <citation type="submission" date="2017-08" db="EMBL/GenBank/DDBJ databases">
        <title>The Vibrio qinghaiensis sp.-Q67 is a luminous bacteria isolated firstly from Qinghai lake, Qinghai province, China, which has been proved to be very sensitive to detect environmental and food pollutants. Therefore, complete genome analysis of V. qinghaiensis sp.-Q67 highlights the potential application of this strain on detection of hazards in the contaminated environments.</title>
        <authorList>
            <person name="Gong L."/>
        </authorList>
    </citation>
    <scope>NUCLEOTIDE SEQUENCE [LARGE SCALE GENOMIC DNA]</scope>
    <source>
        <strain evidence="2 3">Q67</strain>
    </source>
</reference>
<keyword evidence="1" id="KW-0472">Membrane</keyword>
<dbReference type="EMBL" id="CP022741">
    <property type="protein sequence ID" value="ASU21730.1"/>
    <property type="molecule type" value="Genomic_DNA"/>
</dbReference>
<gene>
    <name evidence="2" type="ORF">CCZ37_03585</name>
</gene>
<protein>
    <submittedName>
        <fullName evidence="2">Prepilin-type cleavage/methylation domain-containing protein</fullName>
    </submittedName>
</protein>
<dbReference type="Proteomes" id="UP000215148">
    <property type="component" value="Chromosome 1"/>
</dbReference>
<keyword evidence="1" id="KW-0812">Transmembrane</keyword>
<evidence type="ECO:0000256" key="1">
    <source>
        <dbReference type="SAM" id="Phobius"/>
    </source>
</evidence>
<dbReference type="InterPro" id="IPR012902">
    <property type="entry name" value="N_methyl_site"/>
</dbReference>
<organism evidence="2 3">
    <name type="scientific">Vibrio qinghaiensis</name>
    <dbReference type="NCBI Taxonomy" id="2025808"/>
    <lineage>
        <taxon>Bacteria</taxon>
        <taxon>Pseudomonadati</taxon>
        <taxon>Pseudomonadota</taxon>
        <taxon>Gammaproteobacteria</taxon>
        <taxon>Vibrionales</taxon>
        <taxon>Vibrionaceae</taxon>
        <taxon>Vibrio</taxon>
    </lineage>
</organism>